<evidence type="ECO:0000256" key="10">
    <source>
        <dbReference type="RuleBase" id="RU364073"/>
    </source>
</evidence>
<dbReference type="PIRSF" id="PIRSF000538">
    <property type="entry name" value="GlpK"/>
    <property type="match status" value="1"/>
</dbReference>
<comment type="function">
    <text evidence="8">Catalyzes the phosphorylation of D-xylulose to D-xylulose 5-phosphate.</text>
</comment>
<evidence type="ECO:0000256" key="7">
    <source>
        <dbReference type="ARBA" id="ARBA00023277"/>
    </source>
</evidence>
<evidence type="ECO:0000313" key="13">
    <source>
        <dbReference type="EMBL" id="EGC81597.1"/>
    </source>
</evidence>
<evidence type="ECO:0000256" key="4">
    <source>
        <dbReference type="ARBA" id="ARBA00022741"/>
    </source>
</evidence>
<organism evidence="13 14">
    <name type="scientific">Anaerococcus prevotii ACS-065-V-Col13</name>
    <dbReference type="NCBI Taxonomy" id="879305"/>
    <lineage>
        <taxon>Bacteria</taxon>
        <taxon>Bacillati</taxon>
        <taxon>Bacillota</taxon>
        <taxon>Tissierellia</taxon>
        <taxon>Tissierellales</taxon>
        <taxon>Peptoniphilaceae</taxon>
        <taxon>Anaerococcus</taxon>
    </lineage>
</organism>
<dbReference type="EMBL" id="AEXM01000029">
    <property type="protein sequence ID" value="EGC81597.1"/>
    <property type="molecule type" value="Genomic_DNA"/>
</dbReference>
<evidence type="ECO:0000256" key="8">
    <source>
        <dbReference type="HAMAP-Rule" id="MF_02220"/>
    </source>
</evidence>
<name>F0GX31_9FIRM</name>
<keyword evidence="6 8" id="KW-0067">ATP-binding</keyword>
<dbReference type="NCBIfam" id="TIGR01312">
    <property type="entry name" value="XylB"/>
    <property type="match status" value="1"/>
</dbReference>
<keyword evidence="7 8" id="KW-0119">Carbohydrate metabolism</keyword>
<comment type="similarity">
    <text evidence="1 8 9">Belongs to the FGGY kinase family.</text>
</comment>
<gene>
    <name evidence="8 10 13" type="primary">xylB</name>
    <name evidence="13" type="ORF">HMPREF9290_0716</name>
</gene>
<evidence type="ECO:0000256" key="9">
    <source>
        <dbReference type="RuleBase" id="RU003733"/>
    </source>
</evidence>
<dbReference type="InterPro" id="IPR006000">
    <property type="entry name" value="Xylulokinase"/>
</dbReference>
<evidence type="ECO:0000256" key="1">
    <source>
        <dbReference type="ARBA" id="ARBA00009156"/>
    </source>
</evidence>
<comment type="caution">
    <text evidence="13">The sequence shown here is derived from an EMBL/GenBank/DDBJ whole genome shotgun (WGS) entry which is preliminary data.</text>
</comment>
<dbReference type="AlphaFoldDB" id="F0GX31"/>
<dbReference type="PROSITE" id="PS00933">
    <property type="entry name" value="FGGY_KINASES_1"/>
    <property type="match status" value="1"/>
</dbReference>
<dbReference type="EC" id="2.7.1.17" evidence="8 10"/>
<dbReference type="SUPFAM" id="SSF53067">
    <property type="entry name" value="Actin-like ATPase domain"/>
    <property type="match status" value="2"/>
</dbReference>
<sequence length="497" mass="55396">MKYLLGIDLGTSSLKGSVYTTDGRLVESSAYEYDLYIPKKGFSEQDPKDWIKAFKDVIKDLSKKIDDFSKNLDAISFSGQMHSLVLLDENDEVLRNAILWNDVRTTDQCQKIMNDFGEEILSINKNIALEGFTLPKILWVMENEPEILEKTRHILLPKDYLRLYLTGNYHMDLSDAAGTLLLDVEKKEWSREIADKFGINYDYLPELVDSIGYTGDIRDEVRDELGIKSRVKVYAGAADNAASAVGAGIIDNKRAMVSVGTSGVVFANKEKITGKEDGKLHTFNAAIPDTFYSMGVTLAAGKSLDWLKSTFAKDLSYDEFLSGIENVSAGSDGLIFTPYIQGERTPYNDSSIRGSFVGMDISHKLDNFVRAVLEGITYSLKDSLVIIDGDGASPVDTMVSVGGGAKNKTWLQMQADIFNKNIVTLEIENGPSTGAAMLAAVGAGYYDDFKTCAKDFVKYKKEYKPNPENVKIYEKYYEVYRMVYPNTKEISKKLSDI</sequence>
<evidence type="ECO:0000256" key="5">
    <source>
        <dbReference type="ARBA" id="ARBA00022777"/>
    </source>
</evidence>
<dbReference type="HAMAP" id="MF_02220">
    <property type="entry name" value="XylB"/>
    <property type="match status" value="1"/>
</dbReference>
<reference evidence="13 14" key="1">
    <citation type="submission" date="2011-01" db="EMBL/GenBank/DDBJ databases">
        <authorList>
            <person name="Durkin A.S."/>
            <person name="Madupu R."/>
            <person name="Torralba M."/>
            <person name="Gillis M."/>
            <person name="Methe B."/>
            <person name="Sutton G."/>
            <person name="Nelson K.E."/>
        </authorList>
    </citation>
    <scope>NUCLEOTIDE SEQUENCE [LARGE SCALE GENOMIC DNA]</scope>
    <source>
        <strain evidence="13 14">ACS-065-V-Col13</strain>
    </source>
</reference>
<dbReference type="InterPro" id="IPR043129">
    <property type="entry name" value="ATPase_NBD"/>
</dbReference>
<dbReference type="Pfam" id="PF00370">
    <property type="entry name" value="FGGY_N"/>
    <property type="match status" value="1"/>
</dbReference>
<feature type="site" description="Important for activity" evidence="8">
    <location>
        <position position="8"/>
    </location>
</feature>
<proteinExistence type="inferred from homology"/>
<feature type="binding site" evidence="8">
    <location>
        <begin position="81"/>
        <end position="82"/>
    </location>
    <ligand>
        <name>substrate</name>
    </ligand>
</feature>
<keyword evidence="5 8" id="KW-0418">Kinase</keyword>
<dbReference type="InterPro" id="IPR050406">
    <property type="entry name" value="FGGY_Carb_Kinase"/>
</dbReference>
<comment type="catalytic activity">
    <reaction evidence="8 10">
        <text>D-xylulose + ATP = D-xylulose 5-phosphate + ADP + H(+)</text>
        <dbReference type="Rhea" id="RHEA:10964"/>
        <dbReference type="ChEBI" id="CHEBI:15378"/>
        <dbReference type="ChEBI" id="CHEBI:17140"/>
        <dbReference type="ChEBI" id="CHEBI:30616"/>
        <dbReference type="ChEBI" id="CHEBI:57737"/>
        <dbReference type="ChEBI" id="CHEBI:456216"/>
        <dbReference type="EC" id="2.7.1.17"/>
    </reaction>
</comment>
<keyword evidence="2 8" id="KW-0859">Xylose metabolism</keyword>
<dbReference type="InterPro" id="IPR018485">
    <property type="entry name" value="FGGY_C"/>
</dbReference>
<dbReference type="eggNOG" id="COG1070">
    <property type="taxonomic scope" value="Bacteria"/>
</dbReference>
<feature type="domain" description="Carbohydrate kinase FGGY N-terminal" evidence="11">
    <location>
        <begin position="3"/>
        <end position="246"/>
    </location>
</feature>
<dbReference type="PANTHER" id="PTHR43095">
    <property type="entry name" value="SUGAR KINASE"/>
    <property type="match status" value="1"/>
</dbReference>
<accession>F0GX31</accession>
<dbReference type="PANTHER" id="PTHR43095:SF5">
    <property type="entry name" value="XYLULOSE KINASE"/>
    <property type="match status" value="1"/>
</dbReference>
<feature type="domain" description="Carbohydrate kinase FGGY C-terminal" evidence="12">
    <location>
        <begin position="255"/>
        <end position="442"/>
    </location>
</feature>
<dbReference type="CDD" id="cd07808">
    <property type="entry name" value="ASKHA_NBD_FGGY_EcXK-like"/>
    <property type="match status" value="1"/>
</dbReference>
<dbReference type="GO" id="GO:0004856">
    <property type="term" value="F:D-xylulokinase activity"/>
    <property type="evidence" value="ECO:0007669"/>
    <property type="project" value="UniProtKB-UniRule"/>
</dbReference>
<dbReference type="Pfam" id="PF02782">
    <property type="entry name" value="FGGY_C"/>
    <property type="match status" value="1"/>
</dbReference>
<evidence type="ECO:0000256" key="3">
    <source>
        <dbReference type="ARBA" id="ARBA00022679"/>
    </source>
</evidence>
<dbReference type="STRING" id="879305.HMPREF9290_0716"/>
<evidence type="ECO:0000259" key="12">
    <source>
        <dbReference type="Pfam" id="PF02782"/>
    </source>
</evidence>
<dbReference type="Gene3D" id="3.30.420.40">
    <property type="match status" value="2"/>
</dbReference>
<dbReference type="GO" id="GO:0005998">
    <property type="term" value="P:xylulose catabolic process"/>
    <property type="evidence" value="ECO:0007669"/>
    <property type="project" value="UniProtKB-UniRule"/>
</dbReference>
<dbReference type="Proteomes" id="UP000005286">
    <property type="component" value="Unassembled WGS sequence"/>
</dbReference>
<evidence type="ECO:0000259" key="11">
    <source>
        <dbReference type="Pfam" id="PF00370"/>
    </source>
</evidence>
<evidence type="ECO:0000256" key="6">
    <source>
        <dbReference type="ARBA" id="ARBA00022840"/>
    </source>
</evidence>
<keyword evidence="14" id="KW-1185">Reference proteome</keyword>
<evidence type="ECO:0000256" key="2">
    <source>
        <dbReference type="ARBA" id="ARBA00022629"/>
    </source>
</evidence>
<dbReference type="InterPro" id="IPR000577">
    <property type="entry name" value="Carb_kinase_FGGY"/>
</dbReference>
<dbReference type="PATRIC" id="fig|879305.3.peg.1363"/>
<dbReference type="PROSITE" id="PS00445">
    <property type="entry name" value="FGGY_KINASES_2"/>
    <property type="match status" value="1"/>
</dbReference>
<keyword evidence="3 8" id="KW-0808">Transferase</keyword>
<evidence type="ECO:0000313" key="14">
    <source>
        <dbReference type="Proteomes" id="UP000005286"/>
    </source>
</evidence>
<dbReference type="RefSeq" id="WP_004835382.1">
    <property type="nucleotide sequence ID" value="NZ_AEXM01000029.1"/>
</dbReference>
<keyword evidence="4 8" id="KW-0547">Nucleotide-binding</keyword>
<protein>
    <recommendedName>
        <fullName evidence="8 10">Xylulose kinase</fullName>
        <shortName evidence="8 10">Xylulokinase</shortName>
        <ecNumber evidence="8 10">2.7.1.17</ecNumber>
    </recommendedName>
</protein>
<dbReference type="GO" id="GO:0042732">
    <property type="term" value="P:D-xylose metabolic process"/>
    <property type="evidence" value="ECO:0007669"/>
    <property type="project" value="UniProtKB-KW"/>
</dbReference>
<dbReference type="InterPro" id="IPR018483">
    <property type="entry name" value="Carb_kinase_FGGY_CS"/>
</dbReference>
<dbReference type="GO" id="GO:0005524">
    <property type="term" value="F:ATP binding"/>
    <property type="evidence" value="ECO:0007669"/>
    <property type="project" value="UniProtKB-UniRule"/>
</dbReference>
<dbReference type="InterPro" id="IPR018484">
    <property type="entry name" value="FGGY_N"/>
</dbReference>
<feature type="active site" description="Proton acceptor" evidence="8">
    <location>
        <position position="239"/>
    </location>
</feature>